<dbReference type="Proteomes" id="UP001611450">
    <property type="component" value="Unassembled WGS sequence"/>
</dbReference>
<reference evidence="2 3" key="1">
    <citation type="submission" date="2024-10" db="EMBL/GenBank/DDBJ databases">
        <title>The Natural Products Discovery Center: Release of the First 8490 Sequenced Strains for Exploring Actinobacteria Biosynthetic Diversity.</title>
        <authorList>
            <person name="Kalkreuter E."/>
            <person name="Kautsar S.A."/>
            <person name="Yang D."/>
            <person name="Bader C.D."/>
            <person name="Teijaro C.N."/>
            <person name="Fluegel L."/>
            <person name="Davis C.M."/>
            <person name="Simpson J.R."/>
            <person name="Lauterbach L."/>
            <person name="Steele A.D."/>
            <person name="Gui C."/>
            <person name="Meng S."/>
            <person name="Li G."/>
            <person name="Viehrig K."/>
            <person name="Ye F."/>
            <person name="Su P."/>
            <person name="Kiefer A.F."/>
            <person name="Nichols A."/>
            <person name="Cepeda A.J."/>
            <person name="Yan W."/>
            <person name="Fan B."/>
            <person name="Jiang Y."/>
            <person name="Adhikari A."/>
            <person name="Zheng C.-J."/>
            <person name="Schuster L."/>
            <person name="Cowan T.M."/>
            <person name="Smanski M.J."/>
            <person name="Chevrette M.G."/>
            <person name="De Carvalho L.P.S."/>
            <person name="Shen B."/>
        </authorList>
    </citation>
    <scope>NUCLEOTIDE SEQUENCE [LARGE SCALE GENOMIC DNA]</scope>
    <source>
        <strain evidence="2 3">NPDC019626</strain>
    </source>
</reference>
<dbReference type="RefSeq" id="WP_396945031.1">
    <property type="nucleotide sequence ID" value="NZ_JBIRXV010000001.1"/>
</dbReference>
<feature type="region of interest" description="Disordered" evidence="1">
    <location>
        <begin position="157"/>
        <end position="184"/>
    </location>
</feature>
<evidence type="ECO:0000313" key="3">
    <source>
        <dbReference type="Proteomes" id="UP001611450"/>
    </source>
</evidence>
<accession>A0ABW7WCA7</accession>
<feature type="region of interest" description="Disordered" evidence="1">
    <location>
        <begin position="199"/>
        <end position="232"/>
    </location>
</feature>
<feature type="compositionally biased region" description="Basic and acidic residues" evidence="1">
    <location>
        <begin position="167"/>
        <end position="178"/>
    </location>
</feature>
<feature type="region of interest" description="Disordered" evidence="1">
    <location>
        <begin position="72"/>
        <end position="112"/>
    </location>
</feature>
<dbReference type="EMBL" id="JBIRXV010000001">
    <property type="protein sequence ID" value="MFI2320584.1"/>
    <property type="molecule type" value="Genomic_DNA"/>
</dbReference>
<proteinExistence type="predicted"/>
<evidence type="ECO:0000313" key="2">
    <source>
        <dbReference type="EMBL" id="MFI2320584.1"/>
    </source>
</evidence>
<organism evidence="2 3">
    <name type="scientific">Nocardia beijingensis</name>
    <dbReference type="NCBI Taxonomy" id="95162"/>
    <lineage>
        <taxon>Bacteria</taxon>
        <taxon>Bacillati</taxon>
        <taxon>Actinomycetota</taxon>
        <taxon>Actinomycetes</taxon>
        <taxon>Mycobacteriales</taxon>
        <taxon>Nocardiaceae</taxon>
        <taxon>Nocardia</taxon>
    </lineage>
</organism>
<gene>
    <name evidence="2" type="ORF">ACH47G_08845</name>
</gene>
<protein>
    <submittedName>
        <fullName evidence="2">Uncharacterized protein</fullName>
    </submittedName>
</protein>
<keyword evidence="3" id="KW-1185">Reference proteome</keyword>
<evidence type="ECO:0000256" key="1">
    <source>
        <dbReference type="SAM" id="MobiDB-lite"/>
    </source>
</evidence>
<comment type="caution">
    <text evidence="2">The sequence shown here is derived from an EMBL/GenBank/DDBJ whole genome shotgun (WGS) entry which is preliminary data.</text>
</comment>
<name>A0ABW7WCA7_9NOCA</name>
<feature type="compositionally biased region" description="Basic and acidic residues" evidence="1">
    <location>
        <begin position="210"/>
        <end position="226"/>
    </location>
</feature>
<sequence length="232" mass="25202">MSGFAAAAPPDVVSLRRGMTMPDYVGPGGGVPATSTRDLQDPTLSLPPAGHTTRHRLAALLLPTRPRRLTDQGAPMCADHAPIPFNTRQRRTHRPEPDQPTGPTSGDGKGRMWVGATSEQTRRLVAESRIRQGLPPQIDNPAAIESLALFLRNALNTLPQDPDEDQDNYRSRRTRTDEDHDDTDVDIDALAPLGALTEPVISDDSAPTEVHCDEGQFDAGEMKETRLYNGAT</sequence>